<gene>
    <name evidence="1" type="ORF">C6Y28_08075</name>
</gene>
<dbReference type="Proteomes" id="UP000238358">
    <property type="component" value="Chromosome"/>
</dbReference>
<dbReference type="RefSeq" id="WP_027895471.1">
    <property type="nucleotide sequence ID" value="NZ_CP027569.1"/>
</dbReference>
<protein>
    <submittedName>
        <fullName evidence="1">Phage tail protein</fullName>
    </submittedName>
</protein>
<evidence type="ECO:0000313" key="2">
    <source>
        <dbReference type="Proteomes" id="UP000238358"/>
    </source>
</evidence>
<dbReference type="OrthoDB" id="2941457at2"/>
<evidence type="ECO:0000313" key="1">
    <source>
        <dbReference type="EMBL" id="AVO27563.1"/>
    </source>
</evidence>
<name>A0A2S0M801_MEGEL</name>
<dbReference type="Pfam" id="PF05489">
    <property type="entry name" value="Phage_tail_X"/>
    <property type="match status" value="1"/>
</dbReference>
<dbReference type="InterPro" id="IPR036779">
    <property type="entry name" value="LysM_dom_sf"/>
</dbReference>
<reference evidence="1 2" key="1">
    <citation type="journal article" date="2018" name="Genome Announc.">
        <title>Complete genomes of two Megasphaera elsdenii strains, NCIMB 702410 and ATCC 25940.</title>
        <authorList>
            <person name="Hatmaker E.A."/>
            <person name="O'Dell K."/>
            <person name="Riley L.A."/>
            <person name="Klingeman D.M."/>
            <person name="Guss A.M."/>
        </authorList>
    </citation>
    <scope>NUCLEOTIDE SEQUENCE [LARGE SCALE GENOMIC DNA]</scope>
    <source>
        <strain evidence="1 2">NCIMB702410</strain>
    </source>
</reference>
<dbReference type="EMBL" id="CP027569">
    <property type="protein sequence ID" value="AVO27563.1"/>
    <property type="molecule type" value="Genomic_DNA"/>
</dbReference>
<sequence length="67" mass="7765">MNKYTTVQGDMWDSIAYKIFGNELYMNELLEANETYRNTAIFPAGIILNIPDINVIQSSKILPPWKR</sequence>
<accession>A0A2S0M801</accession>
<dbReference type="Gene3D" id="3.10.350.10">
    <property type="entry name" value="LysM domain"/>
    <property type="match status" value="1"/>
</dbReference>
<dbReference type="InterPro" id="IPR008861">
    <property type="entry name" value="GpX-like"/>
</dbReference>
<organism evidence="1 2">
    <name type="scientific">Megasphaera elsdenii</name>
    <dbReference type="NCBI Taxonomy" id="907"/>
    <lineage>
        <taxon>Bacteria</taxon>
        <taxon>Bacillati</taxon>
        <taxon>Bacillota</taxon>
        <taxon>Negativicutes</taxon>
        <taxon>Veillonellales</taxon>
        <taxon>Veillonellaceae</taxon>
        <taxon>Megasphaera</taxon>
    </lineage>
</organism>
<dbReference type="AlphaFoldDB" id="A0A2S0M801"/>
<proteinExistence type="predicted"/>